<name>A0A0E9XSC5_ANGAN</name>
<evidence type="ECO:0000313" key="1">
    <source>
        <dbReference type="EMBL" id="JAI05550.1"/>
    </source>
</evidence>
<protein>
    <submittedName>
        <fullName evidence="1">Uncharacterized protein</fullName>
    </submittedName>
</protein>
<reference evidence="1" key="2">
    <citation type="journal article" date="2015" name="Fish Shellfish Immunol.">
        <title>Early steps in the European eel (Anguilla anguilla)-Vibrio vulnificus interaction in the gills: Role of the RtxA13 toxin.</title>
        <authorList>
            <person name="Callol A."/>
            <person name="Pajuelo D."/>
            <person name="Ebbesson L."/>
            <person name="Teles M."/>
            <person name="MacKenzie S."/>
            <person name="Amaro C."/>
        </authorList>
    </citation>
    <scope>NUCLEOTIDE SEQUENCE</scope>
</reference>
<dbReference type="EMBL" id="GBXM01003028">
    <property type="protein sequence ID" value="JAI05550.1"/>
    <property type="molecule type" value="Transcribed_RNA"/>
</dbReference>
<accession>A0A0E9XSC5</accession>
<reference evidence="1" key="1">
    <citation type="submission" date="2014-11" db="EMBL/GenBank/DDBJ databases">
        <authorList>
            <person name="Amaro Gonzalez C."/>
        </authorList>
    </citation>
    <scope>NUCLEOTIDE SEQUENCE</scope>
</reference>
<dbReference type="AlphaFoldDB" id="A0A0E9XSC5"/>
<sequence>MVSDLQTKCNMRQREAK</sequence>
<proteinExistence type="predicted"/>
<organism evidence="1">
    <name type="scientific">Anguilla anguilla</name>
    <name type="common">European freshwater eel</name>
    <name type="synonym">Muraena anguilla</name>
    <dbReference type="NCBI Taxonomy" id="7936"/>
    <lineage>
        <taxon>Eukaryota</taxon>
        <taxon>Metazoa</taxon>
        <taxon>Chordata</taxon>
        <taxon>Craniata</taxon>
        <taxon>Vertebrata</taxon>
        <taxon>Euteleostomi</taxon>
        <taxon>Actinopterygii</taxon>
        <taxon>Neopterygii</taxon>
        <taxon>Teleostei</taxon>
        <taxon>Anguilliformes</taxon>
        <taxon>Anguillidae</taxon>
        <taxon>Anguilla</taxon>
    </lineage>
</organism>